<dbReference type="EMBL" id="KV875110">
    <property type="protein sequence ID" value="OIW22869.1"/>
    <property type="molecule type" value="Genomic_DNA"/>
</dbReference>
<dbReference type="STRING" id="1408157.A0A1J7I5Z2"/>
<dbReference type="InterPro" id="IPR036188">
    <property type="entry name" value="FAD/NAD-bd_sf"/>
</dbReference>
<sequence length="462" mass="52037">MTPLKIAIIGGGLAGAAAAGCLSRLPDVQIKVYERSQVVREFGALIAVMVSAVKVLKRMVSPKAWDELQRILYRGEGTEGVHHRHWRSGEILATAISPDTPRHMQEGRTGRIPLHNMLMMDVPDDVIEFGREVTRVEPRGASEAARAGALLHFTDGSTEEADLVVVADGLYSKLRRHYVPESVPKYKGQVAYRLNFPIEMVSHIKDLPKDTSAYKRTDEVVFLSALEPGTYSFVAFLRESKEVADTMRWAHSLGRPGVERLKEKLTDWNPLVLQVLDVLPSIDAYPLEGAPWMEHLVRDDCIAFVGDAAHPTAGAYGTGCAFAFADVWALYRSLHRTHVSRPPTDASPNAAYSTPPPSRTASPKPSDRPQIGQVTYSVPYALHLYDETRRHFLQRVQKQLSLDKLDTKYCEEAIGDYDEYVRRYRETFTMNWWLLEHDVDARFQEVEAEERYKYQGKRTGGV</sequence>
<organism evidence="5 6">
    <name type="scientific">Coniochaeta ligniaria NRRL 30616</name>
    <dbReference type="NCBI Taxonomy" id="1408157"/>
    <lineage>
        <taxon>Eukaryota</taxon>
        <taxon>Fungi</taxon>
        <taxon>Dikarya</taxon>
        <taxon>Ascomycota</taxon>
        <taxon>Pezizomycotina</taxon>
        <taxon>Sordariomycetes</taxon>
        <taxon>Sordariomycetidae</taxon>
        <taxon>Coniochaetales</taxon>
        <taxon>Coniochaetaceae</taxon>
        <taxon>Coniochaeta</taxon>
    </lineage>
</organism>
<dbReference type="SUPFAM" id="SSF51905">
    <property type="entry name" value="FAD/NAD(P)-binding domain"/>
    <property type="match status" value="1"/>
</dbReference>
<evidence type="ECO:0000256" key="1">
    <source>
        <dbReference type="ARBA" id="ARBA00007992"/>
    </source>
</evidence>
<gene>
    <name evidence="5" type="ORF">CONLIGDRAFT_674868</name>
</gene>
<protein>
    <submittedName>
        <fullName evidence="5">Salicylate hydroxylase</fullName>
    </submittedName>
</protein>
<dbReference type="OrthoDB" id="16820at2759"/>
<dbReference type="InterPro" id="IPR050493">
    <property type="entry name" value="FAD-dep_Monooxygenase_BioMet"/>
</dbReference>
<dbReference type="AlphaFoldDB" id="A0A1J7I5Z2"/>
<evidence type="ECO:0000256" key="3">
    <source>
        <dbReference type="ARBA" id="ARBA00023033"/>
    </source>
</evidence>
<accession>A0A1J7I5Z2</accession>
<evidence type="ECO:0000256" key="4">
    <source>
        <dbReference type="SAM" id="MobiDB-lite"/>
    </source>
</evidence>
<evidence type="ECO:0000313" key="6">
    <source>
        <dbReference type="Proteomes" id="UP000182658"/>
    </source>
</evidence>
<keyword evidence="2" id="KW-0560">Oxidoreductase</keyword>
<dbReference type="InParanoid" id="A0A1J7I5Z2"/>
<dbReference type="Gene3D" id="3.50.50.60">
    <property type="entry name" value="FAD/NAD(P)-binding domain"/>
    <property type="match status" value="1"/>
</dbReference>
<dbReference type="PROSITE" id="PS51257">
    <property type="entry name" value="PROKAR_LIPOPROTEIN"/>
    <property type="match status" value="1"/>
</dbReference>
<dbReference type="PANTHER" id="PTHR13789:SF309">
    <property type="entry name" value="PUTATIVE (AFU_ORTHOLOGUE AFUA_6G14510)-RELATED"/>
    <property type="match status" value="1"/>
</dbReference>
<evidence type="ECO:0000313" key="5">
    <source>
        <dbReference type="EMBL" id="OIW22869.1"/>
    </source>
</evidence>
<keyword evidence="3" id="KW-0503">Monooxygenase</keyword>
<comment type="similarity">
    <text evidence="1">Belongs to the paxM FAD-dependent monooxygenase family.</text>
</comment>
<proteinExistence type="inferred from homology"/>
<feature type="region of interest" description="Disordered" evidence="4">
    <location>
        <begin position="340"/>
        <end position="371"/>
    </location>
</feature>
<reference evidence="5 6" key="1">
    <citation type="submission" date="2016-10" db="EMBL/GenBank/DDBJ databases">
        <title>Draft genome sequence of Coniochaeta ligniaria NRRL30616, a lignocellulolytic fungus for bioabatement of inhibitors in plant biomass hydrolysates.</title>
        <authorList>
            <consortium name="DOE Joint Genome Institute"/>
            <person name="Jimenez D.J."/>
            <person name="Hector R.E."/>
            <person name="Riley R."/>
            <person name="Sun H."/>
            <person name="Grigoriev I.V."/>
            <person name="Van Elsas J.D."/>
            <person name="Nichols N.N."/>
        </authorList>
    </citation>
    <scope>NUCLEOTIDE SEQUENCE [LARGE SCALE GENOMIC DNA]</scope>
    <source>
        <strain evidence="5 6">NRRL 30616</strain>
    </source>
</reference>
<dbReference type="PANTHER" id="PTHR13789">
    <property type="entry name" value="MONOOXYGENASE"/>
    <property type="match status" value="1"/>
</dbReference>
<dbReference type="PRINTS" id="PR00420">
    <property type="entry name" value="RNGMNOXGNASE"/>
</dbReference>
<dbReference type="Proteomes" id="UP000182658">
    <property type="component" value="Unassembled WGS sequence"/>
</dbReference>
<dbReference type="GO" id="GO:0004497">
    <property type="term" value="F:monooxygenase activity"/>
    <property type="evidence" value="ECO:0007669"/>
    <property type="project" value="UniProtKB-KW"/>
</dbReference>
<keyword evidence="6" id="KW-1185">Reference proteome</keyword>
<evidence type="ECO:0000256" key="2">
    <source>
        <dbReference type="ARBA" id="ARBA00023002"/>
    </source>
</evidence>
<name>A0A1J7I5Z2_9PEZI</name>